<feature type="domain" description="SGNH hydrolase-type esterase" evidence="1">
    <location>
        <begin position="47"/>
        <end position="228"/>
    </location>
</feature>
<dbReference type="Gene3D" id="3.40.50.1110">
    <property type="entry name" value="SGNH hydrolase"/>
    <property type="match status" value="1"/>
</dbReference>
<dbReference type="OrthoDB" id="468550at2"/>
<dbReference type="Proteomes" id="UP000194218">
    <property type="component" value="Chromosome"/>
</dbReference>
<dbReference type="InterPro" id="IPR051532">
    <property type="entry name" value="Ester_Hydrolysis_Enzymes"/>
</dbReference>
<dbReference type="PANTHER" id="PTHR30383">
    <property type="entry name" value="THIOESTERASE 1/PROTEASE 1/LYSOPHOSPHOLIPASE L1"/>
    <property type="match status" value="1"/>
</dbReference>
<evidence type="ECO:0000313" key="3">
    <source>
        <dbReference type="Proteomes" id="UP000194218"/>
    </source>
</evidence>
<dbReference type="EMBL" id="CP021121">
    <property type="protein sequence ID" value="ARQ70539.1"/>
    <property type="molecule type" value="Genomic_DNA"/>
</dbReference>
<dbReference type="InterPro" id="IPR013830">
    <property type="entry name" value="SGNH_hydro"/>
</dbReference>
<keyword evidence="3" id="KW-1185">Reference proteome</keyword>
<gene>
    <name evidence="2" type="ORF">CAG99_18335</name>
</gene>
<sequence length="243" mass="25670">MSPRTAPLRAPARHPLLRTAALAAFLLLALLIPRPAQSAEPVRIMPLGDSITGSPGCWRALLWQDLQAAGHTEVDFVGTQAPQGCGFAYDGEHEGHGGILATNMADRNQLPAWLARTSPDIVLMHLGTNDVWSNRSTDAVLAAYTTLVGQMRAENPHVTVLAAQIIPMAPTSCSACAQRVVDLNAAIPGWAAGLSTERSPVVVVDQWTGFSTATDTGDGVHPNDSGTRKIADRWFPAVAAALS</sequence>
<dbReference type="KEGG" id="smao:CAG99_18335"/>
<organism evidence="2 3">
    <name type="scientific">Streptomyces marincola</name>
    <dbReference type="NCBI Taxonomy" id="2878388"/>
    <lineage>
        <taxon>Bacteria</taxon>
        <taxon>Bacillati</taxon>
        <taxon>Actinomycetota</taxon>
        <taxon>Actinomycetes</taxon>
        <taxon>Kitasatosporales</taxon>
        <taxon>Streptomycetaceae</taxon>
        <taxon>Streptomyces</taxon>
    </lineage>
</organism>
<name>A0A1W7D0V7_9ACTN</name>
<dbReference type="CDD" id="cd01833">
    <property type="entry name" value="XynB_like"/>
    <property type="match status" value="1"/>
</dbReference>
<accession>A0A1W7D0V7</accession>
<dbReference type="InterPro" id="IPR036514">
    <property type="entry name" value="SGNH_hydro_sf"/>
</dbReference>
<dbReference type="GO" id="GO:0004622">
    <property type="term" value="F:phosphatidylcholine lysophospholipase activity"/>
    <property type="evidence" value="ECO:0007669"/>
    <property type="project" value="TreeGrafter"/>
</dbReference>
<reference evidence="2 3" key="1">
    <citation type="submission" date="2017-05" db="EMBL/GenBank/DDBJ databases">
        <title>Complete genome sequence of Streptomyces sp. SCSIO 03032 revealed the diverse biosynthetic pathways for its bioactive secondary metabolites.</title>
        <authorList>
            <person name="Ma L."/>
            <person name="Zhu Y."/>
            <person name="Zhang W."/>
            <person name="Zhang G."/>
            <person name="Tian X."/>
            <person name="Zhang S."/>
            <person name="Zhang C."/>
        </authorList>
    </citation>
    <scope>NUCLEOTIDE SEQUENCE [LARGE SCALE GENOMIC DNA]</scope>
    <source>
        <strain evidence="2 3">SCSIO 03032</strain>
    </source>
</reference>
<dbReference type="Pfam" id="PF13472">
    <property type="entry name" value="Lipase_GDSL_2"/>
    <property type="match status" value="1"/>
</dbReference>
<dbReference type="AlphaFoldDB" id="A0A1W7D0V7"/>
<evidence type="ECO:0000313" key="2">
    <source>
        <dbReference type="EMBL" id="ARQ70539.1"/>
    </source>
</evidence>
<proteinExistence type="predicted"/>
<protein>
    <recommendedName>
        <fullName evidence="1">SGNH hydrolase-type esterase domain-containing protein</fullName>
    </recommendedName>
</protein>
<dbReference type="PANTHER" id="PTHR30383:SF2">
    <property type="entry name" value="CELLULOSE-BINDING PROTEIN"/>
    <property type="match status" value="1"/>
</dbReference>
<evidence type="ECO:0000259" key="1">
    <source>
        <dbReference type="Pfam" id="PF13472"/>
    </source>
</evidence>
<dbReference type="SUPFAM" id="SSF52266">
    <property type="entry name" value="SGNH hydrolase"/>
    <property type="match status" value="1"/>
</dbReference>
<dbReference type="RefSeq" id="WP_086160389.1">
    <property type="nucleotide sequence ID" value="NZ_CP021121.1"/>
</dbReference>